<dbReference type="PANTHER" id="PTHR10217">
    <property type="entry name" value="VOLTAGE AND LIGAND GATED POTASSIUM CHANNEL"/>
    <property type="match status" value="1"/>
</dbReference>
<dbReference type="GO" id="GO:0005249">
    <property type="term" value="F:voltage-gated potassium channel activity"/>
    <property type="evidence" value="ECO:0007669"/>
    <property type="project" value="InterPro"/>
</dbReference>
<dbReference type="GeneID" id="115874417"/>
<feature type="non-terminal residue" evidence="3">
    <location>
        <position position="1"/>
    </location>
</feature>
<reference evidence="3" key="1">
    <citation type="submission" date="2025-08" db="UniProtKB">
        <authorList>
            <consortium name="RefSeq"/>
        </authorList>
    </citation>
    <scope>IDENTIFICATION</scope>
    <source>
        <tissue evidence="3">Gonads</tissue>
    </source>
</reference>
<dbReference type="InterPro" id="IPR003949">
    <property type="entry name" value="K_chnl_volt-dep_EAG"/>
</dbReference>
<keyword evidence="2" id="KW-1185">Reference proteome</keyword>
<proteinExistence type="predicted"/>
<dbReference type="InterPro" id="IPR050818">
    <property type="entry name" value="KCNH_animal-type"/>
</dbReference>
<evidence type="ECO:0000313" key="2">
    <source>
        <dbReference type="Proteomes" id="UP000504635"/>
    </source>
</evidence>
<dbReference type="KEGG" id="soy:115874417"/>
<dbReference type="PROSITE" id="PS50113">
    <property type="entry name" value="PAC"/>
    <property type="match status" value="1"/>
</dbReference>
<evidence type="ECO:0000313" key="3">
    <source>
        <dbReference type="RefSeq" id="XP_030745440.1"/>
    </source>
</evidence>
<dbReference type="Gene3D" id="3.30.450.20">
    <property type="entry name" value="PAS domain"/>
    <property type="match status" value="1"/>
</dbReference>
<name>A0A6J2X377_SITOR</name>
<sequence>PININDQFYLSSISFTYIPSFFAVLNHKRGVLNVVLAPVETPLWLLLQISPIKNERDLVVLFLLTFRDITALKQPIETDDSKGGLSKFAKLARSVTRSRSVLVSQFSSHLPNLKDTTKQSHLAQVCYSTQSILTNH</sequence>
<feature type="domain" description="PAC" evidence="1">
    <location>
        <begin position="29"/>
        <end position="81"/>
    </location>
</feature>
<dbReference type="GO" id="GO:0042391">
    <property type="term" value="P:regulation of membrane potential"/>
    <property type="evidence" value="ECO:0007669"/>
    <property type="project" value="TreeGrafter"/>
</dbReference>
<dbReference type="PRINTS" id="PR01464">
    <property type="entry name" value="EAGCHANNEL"/>
</dbReference>
<gene>
    <name evidence="3" type="primary">LOC115874417</name>
</gene>
<accession>A0A6J2X377</accession>
<dbReference type="AlphaFoldDB" id="A0A6J2X377"/>
<dbReference type="Proteomes" id="UP000504635">
    <property type="component" value="Unplaced"/>
</dbReference>
<organism evidence="2 3">
    <name type="scientific">Sitophilus oryzae</name>
    <name type="common">Rice weevil</name>
    <name type="synonym">Curculio oryzae</name>
    <dbReference type="NCBI Taxonomy" id="7048"/>
    <lineage>
        <taxon>Eukaryota</taxon>
        <taxon>Metazoa</taxon>
        <taxon>Ecdysozoa</taxon>
        <taxon>Arthropoda</taxon>
        <taxon>Hexapoda</taxon>
        <taxon>Insecta</taxon>
        <taxon>Pterygota</taxon>
        <taxon>Neoptera</taxon>
        <taxon>Endopterygota</taxon>
        <taxon>Coleoptera</taxon>
        <taxon>Polyphaga</taxon>
        <taxon>Cucujiformia</taxon>
        <taxon>Curculionidae</taxon>
        <taxon>Dryophthorinae</taxon>
        <taxon>Sitophilus</taxon>
    </lineage>
</organism>
<dbReference type="RefSeq" id="XP_030745440.1">
    <property type="nucleotide sequence ID" value="XM_030889580.1"/>
</dbReference>
<protein>
    <submittedName>
        <fullName evidence="3">Potassium voltage-gated channel protein eag-like</fullName>
    </submittedName>
</protein>
<dbReference type="InParanoid" id="A0A6J2X377"/>
<evidence type="ECO:0000259" key="1">
    <source>
        <dbReference type="PROSITE" id="PS50113"/>
    </source>
</evidence>
<dbReference type="OrthoDB" id="6719092at2759"/>
<dbReference type="InterPro" id="IPR000700">
    <property type="entry name" value="PAS-assoc_C"/>
</dbReference>
<dbReference type="GO" id="GO:0008076">
    <property type="term" value="C:voltage-gated potassium channel complex"/>
    <property type="evidence" value="ECO:0007669"/>
    <property type="project" value="TreeGrafter"/>
</dbReference>
<dbReference type="PANTHER" id="PTHR10217:SF435">
    <property type="entry name" value="POTASSIUM VOLTAGE-GATED CHANNEL PROTEIN EAG"/>
    <property type="match status" value="1"/>
</dbReference>